<evidence type="ECO:0000256" key="5">
    <source>
        <dbReference type="SAM" id="Phobius"/>
    </source>
</evidence>
<dbReference type="Gene3D" id="1.20.120.550">
    <property type="entry name" value="Membrane associated eicosanoid/glutathione metabolism-like domain"/>
    <property type="match status" value="1"/>
</dbReference>
<keyword evidence="4 5" id="KW-0472">Membrane</keyword>
<keyword evidence="7" id="KW-1185">Reference proteome</keyword>
<dbReference type="AlphaFoldDB" id="A0AAW5QTE6"/>
<dbReference type="InterPro" id="IPR001129">
    <property type="entry name" value="Membr-assoc_MAPEG"/>
</dbReference>
<accession>A0AAW5QTE6</accession>
<evidence type="ECO:0000256" key="1">
    <source>
        <dbReference type="ARBA" id="ARBA00004370"/>
    </source>
</evidence>
<evidence type="ECO:0000313" key="7">
    <source>
        <dbReference type="Proteomes" id="UP001320898"/>
    </source>
</evidence>
<dbReference type="RefSeq" id="WP_261614515.1">
    <property type="nucleotide sequence ID" value="NZ_JALIDZ010000002.1"/>
</dbReference>
<proteinExistence type="predicted"/>
<dbReference type="EMBL" id="JALIDZ010000002">
    <property type="protein sequence ID" value="MCT8970938.1"/>
    <property type="molecule type" value="Genomic_DNA"/>
</dbReference>
<comment type="subcellular location">
    <subcellularLocation>
        <location evidence="1">Membrane</location>
    </subcellularLocation>
</comment>
<name>A0AAW5QTE6_9HYPH</name>
<dbReference type="InterPro" id="IPR023352">
    <property type="entry name" value="MAPEG-like_dom_sf"/>
</dbReference>
<dbReference type="SUPFAM" id="SSF161084">
    <property type="entry name" value="MAPEG domain-like"/>
    <property type="match status" value="1"/>
</dbReference>
<organism evidence="6 7">
    <name type="scientific">Microbaculum marinisediminis</name>
    <dbReference type="NCBI Taxonomy" id="2931392"/>
    <lineage>
        <taxon>Bacteria</taxon>
        <taxon>Pseudomonadati</taxon>
        <taxon>Pseudomonadota</taxon>
        <taxon>Alphaproteobacteria</taxon>
        <taxon>Hyphomicrobiales</taxon>
        <taxon>Tepidamorphaceae</taxon>
        <taxon>Microbaculum</taxon>
    </lineage>
</organism>
<evidence type="ECO:0000256" key="2">
    <source>
        <dbReference type="ARBA" id="ARBA00022692"/>
    </source>
</evidence>
<dbReference type="Pfam" id="PF01124">
    <property type="entry name" value="MAPEG"/>
    <property type="match status" value="1"/>
</dbReference>
<keyword evidence="3 5" id="KW-1133">Transmembrane helix</keyword>
<dbReference type="GO" id="GO:0016020">
    <property type="term" value="C:membrane"/>
    <property type="evidence" value="ECO:0007669"/>
    <property type="project" value="UniProtKB-SubCell"/>
</dbReference>
<gene>
    <name evidence="6" type="ORF">MUB46_03605</name>
</gene>
<evidence type="ECO:0000256" key="3">
    <source>
        <dbReference type="ARBA" id="ARBA00022989"/>
    </source>
</evidence>
<reference evidence="6 7" key="1">
    <citation type="submission" date="2022-04" db="EMBL/GenBank/DDBJ databases">
        <authorList>
            <person name="Ye Y.-Q."/>
            <person name="Du Z.-J."/>
        </authorList>
    </citation>
    <scope>NUCLEOTIDE SEQUENCE [LARGE SCALE GENOMIC DNA]</scope>
    <source>
        <strain evidence="6 7">A6E488</strain>
    </source>
</reference>
<evidence type="ECO:0000256" key="4">
    <source>
        <dbReference type="ARBA" id="ARBA00023136"/>
    </source>
</evidence>
<feature type="transmembrane region" description="Helical" evidence="5">
    <location>
        <begin position="154"/>
        <end position="174"/>
    </location>
</feature>
<comment type="caution">
    <text evidence="6">The sequence shown here is derived from an EMBL/GenBank/DDBJ whole genome shotgun (WGS) entry which is preliminary data.</text>
</comment>
<keyword evidence="2 5" id="KW-0812">Transmembrane</keyword>
<protein>
    <submittedName>
        <fullName evidence="6">MAPEG family protein</fullName>
    </submittedName>
</protein>
<feature type="transmembrane region" description="Helical" evidence="5">
    <location>
        <begin position="42"/>
        <end position="63"/>
    </location>
</feature>
<dbReference type="Proteomes" id="UP001320898">
    <property type="component" value="Unassembled WGS sequence"/>
</dbReference>
<evidence type="ECO:0000313" key="6">
    <source>
        <dbReference type="EMBL" id="MCT8970938.1"/>
    </source>
</evidence>
<sequence>MRLTATRERGQDDRRGLSADAVVGTTGLKKQEPDSAMPLNTALILLAALAQMALTFAVYFVMVRGRVSAVKAKQVRASQYDLVEGEPPHLARVTNSVRSQFELPVLFYALVLMLVAINRVTMLDVVLAWAFVGLRVVHFIAHTKGQNVAVRMRVFALGMLVVAALAVHALLIVLGEMLS</sequence>